<evidence type="ECO:0000256" key="1">
    <source>
        <dbReference type="SAM" id="Phobius"/>
    </source>
</evidence>
<keyword evidence="1" id="KW-0472">Membrane</keyword>
<dbReference type="AlphaFoldDB" id="A0A9D7K5K3"/>
<evidence type="ECO:0000313" key="2">
    <source>
        <dbReference type="EMBL" id="MBK8525052.1"/>
    </source>
</evidence>
<evidence type="ECO:0000313" key="3">
    <source>
        <dbReference type="Proteomes" id="UP000886689"/>
    </source>
</evidence>
<protein>
    <recommendedName>
        <fullName evidence="4">Tim44-like domain-containing protein</fullName>
    </recommendedName>
</protein>
<organism evidence="2 3">
    <name type="scientific">Candidatus Proximibacter danicus</name>
    <dbReference type="NCBI Taxonomy" id="2954365"/>
    <lineage>
        <taxon>Bacteria</taxon>
        <taxon>Pseudomonadati</taxon>
        <taxon>Pseudomonadota</taxon>
        <taxon>Betaproteobacteria</taxon>
        <taxon>Candidatus Proximibacter</taxon>
    </lineage>
</organism>
<keyword evidence="1" id="KW-0812">Transmembrane</keyword>
<dbReference type="EMBL" id="JADJUC010000022">
    <property type="protein sequence ID" value="MBK8525052.1"/>
    <property type="molecule type" value="Genomic_DNA"/>
</dbReference>
<accession>A0A9D7K5K3</accession>
<proteinExistence type="predicted"/>
<sequence length="223" mass="24830">MSISLIVGATVLLIAAVIFMPELGVIATIAQLLLALAAVVGAVFAGARIRRRVNGAEAALREAAEGDPFWSPDAIRTRVELLFEPYWRAVQRRNVGVLAVELSPCWRRRLEEAFSIWHERGFKPVLFNLALNKVELLEVDDQSDPAADRFVALVECTTSYHVTDTRTGDVVEGFPDSRVERQAWQFIRGEQQWLLDRVERLGYSGGSDSGFDFFSDGNIDCTS</sequence>
<name>A0A9D7K5K3_9PROT</name>
<dbReference type="InterPro" id="IPR032710">
    <property type="entry name" value="NTF2-like_dom_sf"/>
</dbReference>
<evidence type="ECO:0008006" key="4">
    <source>
        <dbReference type="Google" id="ProtNLM"/>
    </source>
</evidence>
<comment type="caution">
    <text evidence="2">The sequence shown here is derived from an EMBL/GenBank/DDBJ whole genome shotgun (WGS) entry which is preliminary data.</text>
</comment>
<dbReference type="Proteomes" id="UP000886689">
    <property type="component" value="Unassembled WGS sequence"/>
</dbReference>
<gene>
    <name evidence="2" type="ORF">IPL58_13935</name>
</gene>
<keyword evidence="1" id="KW-1133">Transmembrane helix</keyword>
<feature type="transmembrane region" description="Helical" evidence="1">
    <location>
        <begin position="25"/>
        <end position="45"/>
    </location>
</feature>
<reference evidence="2" key="1">
    <citation type="submission" date="2020-10" db="EMBL/GenBank/DDBJ databases">
        <title>Connecting structure to function with the recovery of over 1000 high-quality activated sludge metagenome-assembled genomes encoding full-length rRNA genes using long-read sequencing.</title>
        <authorList>
            <person name="Singleton C.M."/>
            <person name="Petriglieri F."/>
            <person name="Kristensen J.M."/>
            <person name="Kirkegaard R.H."/>
            <person name="Michaelsen T.Y."/>
            <person name="Andersen M.H."/>
            <person name="Karst S.M."/>
            <person name="Dueholm M.S."/>
            <person name="Nielsen P.H."/>
            <person name="Albertsen M."/>
        </authorList>
    </citation>
    <scope>NUCLEOTIDE SEQUENCE</scope>
    <source>
        <strain evidence="2">Hirt_18-Q3-R61-65_BATAC.395</strain>
    </source>
</reference>
<dbReference type="SUPFAM" id="SSF54427">
    <property type="entry name" value="NTF2-like"/>
    <property type="match status" value="1"/>
</dbReference>